<comment type="subcellular location">
    <subcellularLocation>
        <location evidence="1">Cell envelope</location>
    </subcellularLocation>
</comment>
<dbReference type="AlphaFoldDB" id="A0A1G9V632"/>
<dbReference type="Pfam" id="PF25967">
    <property type="entry name" value="RND-MFP_C"/>
    <property type="match status" value="1"/>
</dbReference>
<evidence type="ECO:0000256" key="1">
    <source>
        <dbReference type="ARBA" id="ARBA00004196"/>
    </source>
</evidence>
<feature type="coiled-coil region" evidence="4">
    <location>
        <begin position="260"/>
        <end position="287"/>
    </location>
</feature>
<feature type="domain" description="CusB-like beta-barrel" evidence="5">
    <location>
        <begin position="384"/>
        <end position="462"/>
    </location>
</feature>
<name>A0A1G9V632_9FIRM</name>
<keyword evidence="9" id="KW-1185">Reference proteome</keyword>
<protein>
    <submittedName>
        <fullName evidence="8">HlyD family secretion protein</fullName>
    </submittedName>
</protein>
<dbReference type="Gene3D" id="1.10.287.470">
    <property type="entry name" value="Helix hairpin bin"/>
    <property type="match status" value="1"/>
</dbReference>
<comment type="similarity">
    <text evidence="2">Belongs to the membrane fusion protein (MFP) (TC 8.A.1) family.</text>
</comment>
<dbReference type="Proteomes" id="UP000199182">
    <property type="component" value="Unassembled WGS sequence"/>
</dbReference>
<evidence type="ECO:0000313" key="8">
    <source>
        <dbReference type="EMBL" id="SDM67563.1"/>
    </source>
</evidence>
<reference evidence="8 9" key="1">
    <citation type="submission" date="2016-10" db="EMBL/GenBank/DDBJ databases">
        <authorList>
            <person name="de Groot N.N."/>
        </authorList>
    </citation>
    <scope>NUCLEOTIDE SEQUENCE [LARGE SCALE GENOMIC DNA]</scope>
    <source>
        <strain evidence="8 9">CGMCC 1.5012</strain>
    </source>
</reference>
<keyword evidence="3 4" id="KW-0175">Coiled coil</keyword>
<dbReference type="InterPro" id="IPR050465">
    <property type="entry name" value="UPF0194_transport"/>
</dbReference>
<dbReference type="RefSeq" id="WP_162840284.1">
    <property type="nucleotide sequence ID" value="NZ_FNID01000003.1"/>
</dbReference>
<organism evidence="8 9">
    <name type="scientific">Acetanaerobacterium elongatum</name>
    <dbReference type="NCBI Taxonomy" id="258515"/>
    <lineage>
        <taxon>Bacteria</taxon>
        <taxon>Bacillati</taxon>
        <taxon>Bacillota</taxon>
        <taxon>Clostridia</taxon>
        <taxon>Eubacteriales</taxon>
        <taxon>Oscillospiraceae</taxon>
        <taxon>Acetanaerobacterium</taxon>
    </lineage>
</organism>
<dbReference type="GO" id="GO:0022857">
    <property type="term" value="F:transmembrane transporter activity"/>
    <property type="evidence" value="ECO:0007669"/>
    <property type="project" value="InterPro"/>
</dbReference>
<dbReference type="GO" id="GO:0016020">
    <property type="term" value="C:membrane"/>
    <property type="evidence" value="ECO:0007669"/>
    <property type="project" value="InterPro"/>
</dbReference>
<gene>
    <name evidence="8" type="ORF">SAMN05192585_10362</name>
</gene>
<dbReference type="Gene3D" id="2.40.50.100">
    <property type="match status" value="1"/>
</dbReference>
<dbReference type="InterPro" id="IPR006143">
    <property type="entry name" value="RND_pump_MFP"/>
</dbReference>
<dbReference type="Pfam" id="PF25973">
    <property type="entry name" value="BSH_CzcB"/>
    <property type="match status" value="1"/>
</dbReference>
<dbReference type="InterPro" id="IPR058792">
    <property type="entry name" value="Beta-barrel_RND_2"/>
</dbReference>
<feature type="coiled-coil region" evidence="4">
    <location>
        <begin position="324"/>
        <end position="351"/>
    </location>
</feature>
<sequence length="530" mass="57169">MDGTKSTFFSKHKKLLIISAAVIVVAGAAAVTAIVVFSGKSAQQQNQTQYKETTVTRGDITVGITETGTAALETTSITYDFTADVETINVKAGQRVNKGDVLATLTTDSLQTELVKAELELQKNKLALSQAQVDQKVQKVASEYTYKSNQALETAAPQQYTATVDSLNSELATVKETMSNAQSKISEYNDYFDDLSTTYDLTALHDKVVTTQKAETDAKAAYDLDTSNEDKKAAYEAAKAAHDEAVKAYTNAYNLYTASYNDIATKLEEAQNQYDTAKLKYEKLIASITLDTLTAESKKEQSLTTSENAKLLYEIDTAKTNNEIATQKLTIKTLELQIEEIKKKLENTTVTSPCSGLVMSVGYAPGDTITKNNALFTISNSENVYATVSVAQEDINSIAIGDSAQVSLDAFEGTTFEGTVDSVATSPARTASSTVSYTVTVKLSGDTAKIYEGMTGDVTFISKQKKNVLYIPNRAIYIENDKQYVKTKDSSGNIQAIEVTTGFSDGTNAEITSGLSEGDVVLIEGKVTAK</sequence>
<feature type="domain" description="Multidrug resistance protein MdtA-like C-terminal permuted SH3" evidence="6">
    <location>
        <begin position="467"/>
        <end position="525"/>
    </location>
</feature>
<dbReference type="NCBIfam" id="TIGR01730">
    <property type="entry name" value="RND_mfp"/>
    <property type="match status" value="1"/>
</dbReference>
<evidence type="ECO:0000256" key="3">
    <source>
        <dbReference type="ARBA" id="ARBA00023054"/>
    </source>
</evidence>
<proteinExistence type="inferred from homology"/>
<dbReference type="EMBL" id="FNID01000003">
    <property type="protein sequence ID" value="SDM67563.1"/>
    <property type="molecule type" value="Genomic_DNA"/>
</dbReference>
<feature type="domain" description="CzcB-like barrel-sandwich hybrid" evidence="7">
    <location>
        <begin position="80"/>
        <end position="380"/>
    </location>
</feature>
<evidence type="ECO:0000256" key="2">
    <source>
        <dbReference type="ARBA" id="ARBA00009477"/>
    </source>
</evidence>
<dbReference type="Gene3D" id="2.40.30.170">
    <property type="match status" value="1"/>
</dbReference>
<dbReference type="InterPro" id="IPR058647">
    <property type="entry name" value="BSH_CzcB-like"/>
</dbReference>
<evidence type="ECO:0000259" key="5">
    <source>
        <dbReference type="Pfam" id="PF25954"/>
    </source>
</evidence>
<accession>A0A1G9V632</accession>
<evidence type="ECO:0000259" key="7">
    <source>
        <dbReference type="Pfam" id="PF25973"/>
    </source>
</evidence>
<dbReference type="PANTHER" id="PTHR32347">
    <property type="entry name" value="EFFLUX SYSTEM COMPONENT YKNX-RELATED"/>
    <property type="match status" value="1"/>
</dbReference>
<dbReference type="InterPro" id="IPR058627">
    <property type="entry name" value="MdtA-like_C"/>
</dbReference>
<evidence type="ECO:0000313" key="9">
    <source>
        <dbReference type="Proteomes" id="UP000199182"/>
    </source>
</evidence>
<dbReference type="Gene3D" id="2.40.420.20">
    <property type="match status" value="1"/>
</dbReference>
<evidence type="ECO:0000256" key="4">
    <source>
        <dbReference type="SAM" id="Coils"/>
    </source>
</evidence>
<dbReference type="GO" id="GO:0030313">
    <property type="term" value="C:cell envelope"/>
    <property type="evidence" value="ECO:0007669"/>
    <property type="project" value="UniProtKB-SubCell"/>
</dbReference>
<dbReference type="STRING" id="258515.SAMN05192585_10362"/>
<dbReference type="Pfam" id="PF25954">
    <property type="entry name" value="Beta-barrel_RND_2"/>
    <property type="match status" value="1"/>
</dbReference>
<evidence type="ECO:0000259" key="6">
    <source>
        <dbReference type="Pfam" id="PF25967"/>
    </source>
</evidence>